<evidence type="ECO:0000313" key="1">
    <source>
        <dbReference type="EMBL" id="MDP1027762.1"/>
    </source>
</evidence>
<dbReference type="EMBL" id="JAUUDS010000005">
    <property type="protein sequence ID" value="MDP1027762.1"/>
    <property type="molecule type" value="Genomic_DNA"/>
</dbReference>
<accession>A0ABT9ELB5</accession>
<organism evidence="1 2">
    <name type="scientific">Sphingomonas aurea</name>
    <dbReference type="NCBI Taxonomy" id="3063994"/>
    <lineage>
        <taxon>Bacteria</taxon>
        <taxon>Pseudomonadati</taxon>
        <taxon>Pseudomonadota</taxon>
        <taxon>Alphaproteobacteria</taxon>
        <taxon>Sphingomonadales</taxon>
        <taxon>Sphingomonadaceae</taxon>
        <taxon>Sphingomonas</taxon>
    </lineage>
</organism>
<dbReference type="Gene3D" id="3.90.25.10">
    <property type="entry name" value="UDP-galactose 4-epimerase, domain 1"/>
    <property type="match status" value="1"/>
</dbReference>
<name>A0ABT9ELB5_9SPHN</name>
<keyword evidence="2" id="KW-1185">Reference proteome</keyword>
<evidence type="ECO:0000313" key="2">
    <source>
        <dbReference type="Proteomes" id="UP001230685"/>
    </source>
</evidence>
<dbReference type="Gene3D" id="3.40.50.720">
    <property type="entry name" value="NAD(P)-binding Rossmann-like Domain"/>
    <property type="match status" value="1"/>
</dbReference>
<dbReference type="InterPro" id="IPR051604">
    <property type="entry name" value="Ergot_Alk_Oxidoreductase"/>
</dbReference>
<gene>
    <name evidence="1" type="ORF">Q5H91_11095</name>
</gene>
<dbReference type="RefSeq" id="WP_305173472.1">
    <property type="nucleotide sequence ID" value="NZ_JAUUDS010000005.1"/>
</dbReference>
<sequence>MMGADQFADASRAAAKLAAEQTIARRKLPATILRPNACFQNDLTAKAAILDHHLYPTPLGRIGVTSVDARDVAAIAAVELLRRDQASHPLPAETIEVVGPDTFTGNAMSKLWSEVIGTRVSYVGDDLDEVERRMRLALPTATAYDLKLVFRGMVRNGVLGAPDAADQLARRLGRPLRTYCAFAEAMTANG</sequence>
<dbReference type="SUPFAM" id="SSF51735">
    <property type="entry name" value="NAD(P)-binding Rossmann-fold domains"/>
    <property type="match status" value="1"/>
</dbReference>
<reference evidence="1 2" key="1">
    <citation type="submission" date="2023-07" db="EMBL/GenBank/DDBJ databases">
        <authorList>
            <person name="Kim M.K."/>
        </authorList>
    </citation>
    <scope>NUCLEOTIDE SEQUENCE [LARGE SCALE GENOMIC DNA]</scope>
    <source>
        <strain evidence="1 2">KR1UV-12</strain>
    </source>
</reference>
<dbReference type="InterPro" id="IPR036291">
    <property type="entry name" value="NAD(P)-bd_dom_sf"/>
</dbReference>
<dbReference type="PANTHER" id="PTHR43162">
    <property type="match status" value="1"/>
</dbReference>
<dbReference type="Proteomes" id="UP001230685">
    <property type="component" value="Unassembled WGS sequence"/>
</dbReference>
<dbReference type="PANTHER" id="PTHR43162:SF1">
    <property type="entry name" value="PRESTALK A DIFFERENTIATION PROTEIN A"/>
    <property type="match status" value="1"/>
</dbReference>
<comment type="caution">
    <text evidence="1">The sequence shown here is derived from an EMBL/GenBank/DDBJ whole genome shotgun (WGS) entry which is preliminary data.</text>
</comment>
<protein>
    <submittedName>
        <fullName evidence="1">NmrA family transcriptional regulator</fullName>
    </submittedName>
</protein>
<proteinExistence type="predicted"/>